<dbReference type="EMBL" id="CAFBPU010000023">
    <property type="protein sequence ID" value="CAB5033460.1"/>
    <property type="molecule type" value="Genomic_DNA"/>
</dbReference>
<dbReference type="PANTHER" id="PTHR42684">
    <property type="entry name" value="ADENOSYLMETHIONINE-8-AMINO-7-OXONONANOATE AMINOTRANSFERASE"/>
    <property type="match status" value="1"/>
</dbReference>
<keyword evidence="6" id="KW-0093">Biotin biosynthesis</keyword>
<dbReference type="SUPFAM" id="SSF53383">
    <property type="entry name" value="PLP-dependent transferases"/>
    <property type="match status" value="1"/>
</dbReference>
<accession>A0A6J7RYV0</accession>
<dbReference type="AlphaFoldDB" id="A0A6J7RYV0"/>
<dbReference type="PANTHER" id="PTHR42684:SF17">
    <property type="entry name" value="ADENOSYLMETHIONINE-8-AMINO-7-OXONONANOATE AMINOTRANSFERASE"/>
    <property type="match status" value="1"/>
</dbReference>
<dbReference type="Pfam" id="PF00202">
    <property type="entry name" value="Aminotran_3"/>
    <property type="match status" value="1"/>
</dbReference>
<dbReference type="GO" id="GO:0009102">
    <property type="term" value="P:biotin biosynthetic process"/>
    <property type="evidence" value="ECO:0007669"/>
    <property type="project" value="UniProtKB-UniPathway"/>
</dbReference>
<keyword evidence="5" id="KW-0949">S-adenosyl-L-methionine</keyword>
<evidence type="ECO:0000256" key="7">
    <source>
        <dbReference type="ARBA" id="ARBA00022898"/>
    </source>
</evidence>
<comment type="pathway">
    <text evidence="2">Cofactor biosynthesis; biotin biosynthesis.</text>
</comment>
<evidence type="ECO:0000256" key="4">
    <source>
        <dbReference type="ARBA" id="ARBA00022679"/>
    </source>
</evidence>
<dbReference type="InterPro" id="IPR005815">
    <property type="entry name" value="BioA"/>
</dbReference>
<keyword evidence="4" id="KW-0808">Transferase</keyword>
<dbReference type="InterPro" id="IPR015422">
    <property type="entry name" value="PyrdxlP-dep_Trfase_small"/>
</dbReference>
<dbReference type="PROSITE" id="PS00600">
    <property type="entry name" value="AA_TRANSFER_CLASS_3"/>
    <property type="match status" value="1"/>
</dbReference>
<keyword evidence="7" id="KW-0663">Pyridoxal phosphate</keyword>
<organism evidence="8">
    <name type="scientific">freshwater metagenome</name>
    <dbReference type="NCBI Taxonomy" id="449393"/>
    <lineage>
        <taxon>unclassified sequences</taxon>
        <taxon>metagenomes</taxon>
        <taxon>ecological metagenomes</taxon>
    </lineage>
</organism>
<dbReference type="InterPro" id="IPR015424">
    <property type="entry name" value="PyrdxlP-dep_Trfase"/>
</dbReference>
<protein>
    <submittedName>
        <fullName evidence="8">Unannotated protein</fullName>
    </submittedName>
</protein>
<reference evidence="8" key="1">
    <citation type="submission" date="2020-05" db="EMBL/GenBank/DDBJ databases">
        <authorList>
            <person name="Chiriac C."/>
            <person name="Salcher M."/>
            <person name="Ghai R."/>
            <person name="Kavagutti S V."/>
        </authorList>
    </citation>
    <scope>NUCLEOTIDE SEQUENCE</scope>
</reference>
<dbReference type="InterPro" id="IPR015421">
    <property type="entry name" value="PyrdxlP-dep_Trfase_major"/>
</dbReference>
<dbReference type="UniPathway" id="UPA00078"/>
<dbReference type="GO" id="GO:0030170">
    <property type="term" value="F:pyridoxal phosphate binding"/>
    <property type="evidence" value="ECO:0007669"/>
    <property type="project" value="InterPro"/>
</dbReference>
<comment type="cofactor">
    <cofactor evidence="1">
        <name>pyridoxal 5'-phosphate</name>
        <dbReference type="ChEBI" id="CHEBI:597326"/>
    </cofactor>
</comment>
<dbReference type="Gene3D" id="3.90.1150.10">
    <property type="entry name" value="Aspartate Aminotransferase, domain 1"/>
    <property type="match status" value="1"/>
</dbReference>
<dbReference type="GO" id="GO:0004015">
    <property type="term" value="F:adenosylmethionine-8-amino-7-oxononanoate transaminase activity"/>
    <property type="evidence" value="ECO:0007669"/>
    <property type="project" value="InterPro"/>
</dbReference>
<dbReference type="Gene3D" id="3.40.640.10">
    <property type="entry name" value="Type I PLP-dependent aspartate aminotransferase-like (Major domain)"/>
    <property type="match status" value="1"/>
</dbReference>
<proteinExistence type="inferred from homology"/>
<evidence type="ECO:0000256" key="2">
    <source>
        <dbReference type="ARBA" id="ARBA00004746"/>
    </source>
</evidence>
<dbReference type="HAMAP" id="MF_00834">
    <property type="entry name" value="BioA"/>
    <property type="match status" value="1"/>
</dbReference>
<dbReference type="NCBIfam" id="TIGR00508">
    <property type="entry name" value="bioA"/>
    <property type="match status" value="1"/>
</dbReference>
<evidence type="ECO:0000256" key="3">
    <source>
        <dbReference type="ARBA" id="ARBA00022576"/>
    </source>
</evidence>
<keyword evidence="3" id="KW-0032">Aminotransferase</keyword>
<sequence>MTTEDLVARDLASVWHPFTQHSRWADDRPLVIDRAEGMYLIDTDGNRYLDAIASLWVNVHGHAVPEIDDAIRRQLGRLDHTTFLGLTHEPGIVLAEKLLATAPGGADRRATRVFYAGDGASAVEAAIKMAFQAKAQNGEDRPLYLHVAEGYHGDTLGAVSVGGIELFHHTYRPILLDTVMISSPGVRSPGQSAADRAIEVVAEARALMEVQGHRVCAVVVEPMVQAAGGMLTHDAEFLRGMRALADQHGAYLVADEVATGIGRTGTMWAVEHAGVVPDLITCGKGLTAGYLPLSAVLATEEIYEAFLGTSDSGRTFFHGHSYTANPLCAAAAIANLDLMADRDTVGRAARLGERIGELTAGLAAYDGVSEIRRIGTMTGIEVRSVGERTGFEICQRARDRGVLIRPLGDVVVLMPPLALGDDDLDLLVGTVETCIREVVG</sequence>
<evidence type="ECO:0000256" key="5">
    <source>
        <dbReference type="ARBA" id="ARBA00022691"/>
    </source>
</evidence>
<evidence type="ECO:0000256" key="1">
    <source>
        <dbReference type="ARBA" id="ARBA00001933"/>
    </source>
</evidence>
<dbReference type="InterPro" id="IPR005814">
    <property type="entry name" value="Aminotrans_3"/>
</dbReference>
<dbReference type="CDD" id="cd00610">
    <property type="entry name" value="OAT_like"/>
    <property type="match status" value="1"/>
</dbReference>
<gene>
    <name evidence="8" type="ORF">UFOPK4150_01255</name>
</gene>
<evidence type="ECO:0000256" key="6">
    <source>
        <dbReference type="ARBA" id="ARBA00022756"/>
    </source>
</evidence>
<evidence type="ECO:0000313" key="8">
    <source>
        <dbReference type="EMBL" id="CAB5033460.1"/>
    </source>
</evidence>
<dbReference type="PIRSF" id="PIRSF000521">
    <property type="entry name" value="Transaminase_4ab_Lys_Orn"/>
    <property type="match status" value="1"/>
</dbReference>
<name>A0A6J7RYV0_9ZZZZ</name>
<dbReference type="InterPro" id="IPR049704">
    <property type="entry name" value="Aminotrans_3_PPA_site"/>
</dbReference>